<dbReference type="OrthoDB" id="9428822at2759"/>
<evidence type="ECO:0000256" key="4">
    <source>
        <dbReference type="ARBA" id="ARBA00022692"/>
    </source>
</evidence>
<evidence type="ECO:0000256" key="2">
    <source>
        <dbReference type="ARBA" id="ARBA00008497"/>
    </source>
</evidence>
<comment type="caution">
    <text evidence="10">The sequence shown here is derived from an EMBL/GenBank/DDBJ whole genome shotgun (WGS) entry which is preliminary data.</text>
</comment>
<evidence type="ECO:0000256" key="1">
    <source>
        <dbReference type="ARBA" id="ARBA00004141"/>
    </source>
</evidence>
<feature type="transmembrane region" description="Helical" evidence="9">
    <location>
        <begin position="25"/>
        <end position="43"/>
    </location>
</feature>
<comment type="similarity">
    <text evidence="2">Belongs to the CALHM family.</text>
</comment>
<dbReference type="Pfam" id="PF14798">
    <property type="entry name" value="Ca_hom_mod"/>
    <property type="match status" value="1"/>
</dbReference>
<evidence type="ECO:0000313" key="10">
    <source>
        <dbReference type="EMBL" id="KAF1540815.1"/>
    </source>
</evidence>
<feature type="non-terminal residue" evidence="10">
    <location>
        <position position="1"/>
    </location>
</feature>
<dbReference type="AlphaFoldDB" id="A0A8J4K613"/>
<keyword evidence="7 9" id="KW-0472">Membrane</keyword>
<keyword evidence="11" id="KW-1185">Reference proteome</keyword>
<evidence type="ECO:0000256" key="8">
    <source>
        <dbReference type="ARBA" id="ARBA00023303"/>
    </source>
</evidence>
<dbReference type="InterPro" id="IPR029569">
    <property type="entry name" value="CALHM"/>
</dbReference>
<protein>
    <submittedName>
        <fullName evidence="10">Uncharacterized protein</fullName>
    </submittedName>
</protein>
<keyword evidence="4 9" id="KW-0812">Transmembrane</keyword>
<evidence type="ECO:0000256" key="9">
    <source>
        <dbReference type="SAM" id="Phobius"/>
    </source>
</evidence>
<evidence type="ECO:0000313" key="11">
    <source>
        <dbReference type="Proteomes" id="UP000782854"/>
    </source>
</evidence>
<keyword evidence="3" id="KW-0813">Transport</keyword>
<name>A0A8J4K613_EUDMI</name>
<evidence type="ECO:0000256" key="3">
    <source>
        <dbReference type="ARBA" id="ARBA00022448"/>
    </source>
</evidence>
<evidence type="ECO:0000256" key="5">
    <source>
        <dbReference type="ARBA" id="ARBA00022989"/>
    </source>
</evidence>
<keyword evidence="5 9" id="KW-1133">Transmembrane helix</keyword>
<comment type="subcellular location">
    <subcellularLocation>
        <location evidence="1">Membrane</location>
        <topology evidence="1">Multi-pass membrane protein</topology>
    </subcellularLocation>
</comment>
<proteinExistence type="inferred from homology"/>
<dbReference type="EMBL" id="VULC01008111">
    <property type="protein sequence ID" value="KAF1540815.1"/>
    <property type="molecule type" value="Genomic_DNA"/>
</dbReference>
<evidence type="ECO:0000256" key="7">
    <source>
        <dbReference type="ARBA" id="ARBA00023136"/>
    </source>
</evidence>
<sequence length="233" mass="26882">IILIAVEEIVEIEFKCPQRKFLKELYVASYFFCPAFITFFLSLTSHPACIPCACCIGKCSCCQKREIIFKALLPPLIWCVILLCDGRYIDCVASTNEGNNNQNANQRRAAELPGEFYIKSQVAGLFVLTAVVILYGLYHTYPFWFCCKYEEGHQREELESLLEEEARKHIEVMKKECTEQIMEQKVKPSLQHGNTNFWKTHTDKKIKEVVESAVRDIWAARQQAVERVPLTCI</sequence>
<evidence type="ECO:0000256" key="6">
    <source>
        <dbReference type="ARBA" id="ARBA00023065"/>
    </source>
</evidence>
<accession>A0A8J4K613</accession>
<gene>
    <name evidence="10" type="ORF">FQV19_0009080</name>
</gene>
<feature type="non-terminal residue" evidence="10">
    <location>
        <position position="233"/>
    </location>
</feature>
<keyword evidence="6" id="KW-0406">Ion transport</keyword>
<keyword evidence="8" id="KW-0407">Ion channel</keyword>
<reference evidence="10" key="1">
    <citation type="journal article" date="2019" name="Gigascience">
        <title>High-coverage genomes to elucidate the evolution of penguins.</title>
        <authorList>
            <person name="Pan H."/>
            <person name="Cole T.L."/>
            <person name="Bi X."/>
            <person name="Fang M."/>
            <person name="Zhou C."/>
            <person name="Yang Z."/>
            <person name="Ksepka D.T."/>
            <person name="Hart T."/>
            <person name="Bouzat J.L."/>
            <person name="Argilla L.S."/>
            <person name="Bertelsen M.F."/>
            <person name="Boersma P.D."/>
            <person name="Bost C.A."/>
            <person name="Cherel Y."/>
            <person name="Dann P."/>
            <person name="Fiddaman S.R."/>
            <person name="Howard P."/>
            <person name="Labuschagne K."/>
            <person name="Mattern T."/>
            <person name="Miller G."/>
            <person name="Parker P."/>
            <person name="Phillips R.A."/>
            <person name="Quillfeldt P."/>
            <person name="Ryan P.G."/>
            <person name="Taylor H."/>
            <person name="Thompson D.R."/>
            <person name="Young M.J."/>
            <person name="Ellegaard M.R."/>
            <person name="Gilbert M.T.P."/>
            <person name="Sinding M.S."/>
            <person name="Pacheco G."/>
            <person name="Shepherd L.D."/>
            <person name="Tennyson A.J.D."/>
            <person name="Grosser S."/>
            <person name="Kay E."/>
            <person name="Nupen L.J."/>
            <person name="Ellenberg U."/>
            <person name="Houston D.M."/>
            <person name="Reeve A.H."/>
            <person name="Johnson K."/>
            <person name="Masello J.F."/>
            <person name="Stracke T."/>
            <person name="McKinlay B."/>
            <person name="Borboroglu P.G."/>
            <person name="Zhang D.X."/>
            <person name="Zhang G."/>
        </authorList>
    </citation>
    <scope>NUCLEOTIDE SEQUENCE</scope>
    <source>
        <strain evidence="10">Gonzo</strain>
    </source>
</reference>
<organism evidence="10 11">
    <name type="scientific">Eudyptula minor</name>
    <name type="common">Little blue penguin</name>
    <name type="synonym">Aptenodytes minor</name>
    <dbReference type="NCBI Taxonomy" id="37083"/>
    <lineage>
        <taxon>Eukaryota</taxon>
        <taxon>Metazoa</taxon>
        <taxon>Chordata</taxon>
        <taxon>Craniata</taxon>
        <taxon>Vertebrata</taxon>
        <taxon>Euteleostomi</taxon>
        <taxon>Archelosauria</taxon>
        <taxon>Archosauria</taxon>
        <taxon>Dinosauria</taxon>
        <taxon>Saurischia</taxon>
        <taxon>Theropoda</taxon>
        <taxon>Coelurosauria</taxon>
        <taxon>Aves</taxon>
        <taxon>Neognathae</taxon>
        <taxon>Neoaves</taxon>
        <taxon>Aequornithes</taxon>
        <taxon>Sphenisciformes</taxon>
        <taxon>Spheniscidae</taxon>
        <taxon>Eudyptula</taxon>
    </lineage>
</organism>
<dbReference type="Proteomes" id="UP000782854">
    <property type="component" value="Unassembled WGS sequence"/>
</dbReference>
<feature type="transmembrane region" description="Helical" evidence="9">
    <location>
        <begin position="116"/>
        <end position="138"/>
    </location>
</feature>